<reference evidence="1" key="1">
    <citation type="submission" date="2018-02" db="EMBL/GenBank/DDBJ databases">
        <title>Rhizophora mucronata_Transcriptome.</title>
        <authorList>
            <person name="Meera S.P."/>
            <person name="Sreeshan A."/>
            <person name="Augustine A."/>
        </authorList>
    </citation>
    <scope>NUCLEOTIDE SEQUENCE</scope>
    <source>
        <tissue evidence="1">Leaf</tissue>
    </source>
</reference>
<evidence type="ECO:0000313" key="1">
    <source>
        <dbReference type="EMBL" id="MBX37726.1"/>
    </source>
</evidence>
<dbReference type="EMBL" id="GGEC01057242">
    <property type="protein sequence ID" value="MBX37726.1"/>
    <property type="molecule type" value="Transcribed_RNA"/>
</dbReference>
<protein>
    <submittedName>
        <fullName evidence="1">Uncharacterized protein</fullName>
    </submittedName>
</protein>
<proteinExistence type="predicted"/>
<accession>A0A2P2N5Q7</accession>
<organism evidence="1">
    <name type="scientific">Rhizophora mucronata</name>
    <name type="common">Asiatic mangrove</name>
    <dbReference type="NCBI Taxonomy" id="61149"/>
    <lineage>
        <taxon>Eukaryota</taxon>
        <taxon>Viridiplantae</taxon>
        <taxon>Streptophyta</taxon>
        <taxon>Embryophyta</taxon>
        <taxon>Tracheophyta</taxon>
        <taxon>Spermatophyta</taxon>
        <taxon>Magnoliopsida</taxon>
        <taxon>eudicotyledons</taxon>
        <taxon>Gunneridae</taxon>
        <taxon>Pentapetalae</taxon>
        <taxon>rosids</taxon>
        <taxon>fabids</taxon>
        <taxon>Malpighiales</taxon>
        <taxon>Rhizophoraceae</taxon>
        <taxon>Rhizophora</taxon>
    </lineage>
</organism>
<sequence length="26" mass="2980">MINKESRINKIEKAGTRGEDVLPFSF</sequence>
<name>A0A2P2N5Q7_RHIMU</name>
<dbReference type="AlphaFoldDB" id="A0A2P2N5Q7"/>